<dbReference type="Gene3D" id="1.10.10.10">
    <property type="entry name" value="Winged helix-like DNA-binding domain superfamily/Winged helix DNA-binding domain"/>
    <property type="match status" value="1"/>
</dbReference>
<dbReference type="GO" id="GO:0006352">
    <property type="term" value="P:DNA-templated transcription initiation"/>
    <property type="evidence" value="ECO:0007669"/>
    <property type="project" value="InterPro"/>
</dbReference>
<keyword evidence="3 6" id="KW-0731">Sigma factor</keyword>
<reference evidence="9 10" key="1">
    <citation type="submission" date="2016-11" db="EMBL/GenBank/DDBJ databases">
        <authorList>
            <person name="Jaros S."/>
            <person name="Januszkiewicz K."/>
            <person name="Wedrychowicz H."/>
        </authorList>
    </citation>
    <scope>NUCLEOTIDE SEQUENCE [LARGE SCALE GENOMIC DNA]</scope>
    <source>
        <strain evidence="9 10">DSM 43832</strain>
    </source>
</reference>
<evidence type="ECO:0000313" key="9">
    <source>
        <dbReference type="EMBL" id="SHK06933.1"/>
    </source>
</evidence>
<dbReference type="Pfam" id="PF04542">
    <property type="entry name" value="Sigma70_r2"/>
    <property type="match status" value="1"/>
</dbReference>
<dbReference type="CDD" id="cd06171">
    <property type="entry name" value="Sigma70_r4"/>
    <property type="match status" value="1"/>
</dbReference>
<dbReference type="SUPFAM" id="SSF88946">
    <property type="entry name" value="Sigma2 domain of RNA polymerase sigma factors"/>
    <property type="match status" value="1"/>
</dbReference>
<evidence type="ECO:0000256" key="2">
    <source>
        <dbReference type="ARBA" id="ARBA00023015"/>
    </source>
</evidence>
<dbReference type="InterPro" id="IPR014284">
    <property type="entry name" value="RNA_pol_sigma-70_dom"/>
</dbReference>
<dbReference type="InterPro" id="IPR007627">
    <property type="entry name" value="RNA_pol_sigma70_r2"/>
</dbReference>
<feature type="domain" description="RNA polymerase sigma-70 region 2" evidence="7">
    <location>
        <begin position="35"/>
        <end position="101"/>
    </location>
</feature>
<dbReference type="InterPro" id="IPR013324">
    <property type="entry name" value="RNA_pol_sigma_r3/r4-like"/>
</dbReference>
<keyword evidence="10" id="KW-1185">Reference proteome</keyword>
<dbReference type="InterPro" id="IPR000838">
    <property type="entry name" value="RNA_pol_sigma70_ECF_CS"/>
</dbReference>
<dbReference type="SUPFAM" id="SSF88659">
    <property type="entry name" value="Sigma3 and sigma4 domains of RNA polymerase sigma factors"/>
    <property type="match status" value="1"/>
</dbReference>
<evidence type="ECO:0000259" key="8">
    <source>
        <dbReference type="Pfam" id="PF08281"/>
    </source>
</evidence>
<evidence type="ECO:0000313" key="10">
    <source>
        <dbReference type="Proteomes" id="UP000184363"/>
    </source>
</evidence>
<dbReference type="NCBIfam" id="TIGR02937">
    <property type="entry name" value="sigma70-ECF"/>
    <property type="match status" value="1"/>
</dbReference>
<gene>
    <name evidence="9" type="ORF">SAMN05443637_102251</name>
</gene>
<dbReference type="GO" id="GO:0006950">
    <property type="term" value="P:response to stress"/>
    <property type="evidence" value="ECO:0007669"/>
    <property type="project" value="UniProtKB-ARBA"/>
</dbReference>
<evidence type="ECO:0000256" key="6">
    <source>
        <dbReference type="RuleBase" id="RU000716"/>
    </source>
</evidence>
<keyword evidence="4 6" id="KW-0238">DNA-binding</keyword>
<dbReference type="InterPro" id="IPR036388">
    <property type="entry name" value="WH-like_DNA-bd_sf"/>
</dbReference>
<dbReference type="Proteomes" id="UP000184363">
    <property type="component" value="Unassembled WGS sequence"/>
</dbReference>
<evidence type="ECO:0000256" key="4">
    <source>
        <dbReference type="ARBA" id="ARBA00023125"/>
    </source>
</evidence>
<protein>
    <recommendedName>
        <fullName evidence="6">RNA polymerase sigma factor</fullName>
    </recommendedName>
</protein>
<dbReference type="Gene3D" id="1.10.1740.10">
    <property type="match status" value="1"/>
</dbReference>
<sequence>MAADGQDRPGGLDTAADDWLIAKARSGSIDAWEVLVHRHRDRIYRIALRMVGNPHDAEDIVQDVVLQVWTALAGFAGKSRFTTWLYRVVVNRCINHITSARQHHELDETALSTAPGADVQAVARGQLRAAIAAVLNLPPDLRAAVVLVDIEQLSYHDAAAILDIPESTLRGRLHRARRVLLEHLRAWT</sequence>
<organism evidence="9 10">
    <name type="scientific">Pseudonocardia thermophila</name>
    <dbReference type="NCBI Taxonomy" id="1848"/>
    <lineage>
        <taxon>Bacteria</taxon>
        <taxon>Bacillati</taxon>
        <taxon>Actinomycetota</taxon>
        <taxon>Actinomycetes</taxon>
        <taxon>Pseudonocardiales</taxon>
        <taxon>Pseudonocardiaceae</taxon>
        <taxon>Pseudonocardia</taxon>
    </lineage>
</organism>
<feature type="domain" description="RNA polymerase sigma factor 70 region 4 type 2" evidence="8">
    <location>
        <begin position="129"/>
        <end position="178"/>
    </location>
</feature>
<keyword evidence="2 6" id="KW-0805">Transcription regulation</keyword>
<evidence type="ECO:0000256" key="5">
    <source>
        <dbReference type="ARBA" id="ARBA00023163"/>
    </source>
</evidence>
<proteinExistence type="inferred from homology"/>
<evidence type="ECO:0000256" key="1">
    <source>
        <dbReference type="ARBA" id="ARBA00010641"/>
    </source>
</evidence>
<dbReference type="PANTHER" id="PTHR43133:SF8">
    <property type="entry name" value="RNA POLYMERASE SIGMA FACTOR HI_1459-RELATED"/>
    <property type="match status" value="1"/>
</dbReference>
<evidence type="ECO:0000259" key="7">
    <source>
        <dbReference type="Pfam" id="PF04542"/>
    </source>
</evidence>
<name>A0A1M6PG65_PSETH</name>
<dbReference type="OrthoDB" id="5244716at2"/>
<dbReference type="EMBL" id="FRAP01000002">
    <property type="protein sequence ID" value="SHK06933.1"/>
    <property type="molecule type" value="Genomic_DNA"/>
</dbReference>
<dbReference type="GO" id="GO:0003677">
    <property type="term" value="F:DNA binding"/>
    <property type="evidence" value="ECO:0007669"/>
    <property type="project" value="UniProtKB-KW"/>
</dbReference>
<evidence type="ECO:0000256" key="3">
    <source>
        <dbReference type="ARBA" id="ARBA00023082"/>
    </source>
</evidence>
<dbReference type="InterPro" id="IPR039425">
    <property type="entry name" value="RNA_pol_sigma-70-like"/>
</dbReference>
<dbReference type="GO" id="GO:0016987">
    <property type="term" value="F:sigma factor activity"/>
    <property type="evidence" value="ECO:0007669"/>
    <property type="project" value="UniProtKB-KW"/>
</dbReference>
<dbReference type="InterPro" id="IPR013325">
    <property type="entry name" value="RNA_pol_sigma_r2"/>
</dbReference>
<dbReference type="PROSITE" id="PS01063">
    <property type="entry name" value="SIGMA70_ECF"/>
    <property type="match status" value="1"/>
</dbReference>
<dbReference type="InterPro" id="IPR013249">
    <property type="entry name" value="RNA_pol_sigma70_r4_t2"/>
</dbReference>
<dbReference type="Pfam" id="PF08281">
    <property type="entry name" value="Sigma70_r4_2"/>
    <property type="match status" value="1"/>
</dbReference>
<dbReference type="RefSeq" id="WP_073455377.1">
    <property type="nucleotide sequence ID" value="NZ_CALGVN010000018.1"/>
</dbReference>
<dbReference type="STRING" id="1848.SAMN05443637_102251"/>
<dbReference type="AlphaFoldDB" id="A0A1M6PG65"/>
<dbReference type="PANTHER" id="PTHR43133">
    <property type="entry name" value="RNA POLYMERASE ECF-TYPE SIGMA FACTO"/>
    <property type="match status" value="1"/>
</dbReference>
<keyword evidence="5 6" id="KW-0804">Transcription</keyword>
<accession>A0A1M6PG65</accession>
<comment type="similarity">
    <text evidence="1 6">Belongs to the sigma-70 factor family. ECF subfamily.</text>
</comment>